<protein>
    <submittedName>
        <fullName evidence="1">Uncharacterized protein</fullName>
    </submittedName>
</protein>
<dbReference type="Gene3D" id="1.25.10.10">
    <property type="entry name" value="Leucine-rich Repeat Variant"/>
    <property type="match status" value="4"/>
</dbReference>
<name>A0A8H7DG22_9AGAR</name>
<dbReference type="InterPro" id="IPR000225">
    <property type="entry name" value="Armadillo"/>
</dbReference>
<dbReference type="SMART" id="SM00185">
    <property type="entry name" value="ARM"/>
    <property type="match status" value="9"/>
</dbReference>
<dbReference type="InterPro" id="IPR016024">
    <property type="entry name" value="ARM-type_fold"/>
</dbReference>
<accession>A0A8H7DG22</accession>
<dbReference type="SUPFAM" id="SSF48371">
    <property type="entry name" value="ARM repeat"/>
    <property type="match status" value="3"/>
</dbReference>
<dbReference type="GO" id="GO:0003341">
    <property type="term" value="P:cilium movement"/>
    <property type="evidence" value="ECO:0007669"/>
    <property type="project" value="TreeGrafter"/>
</dbReference>
<dbReference type="PANTHER" id="PTHR23314">
    <property type="entry name" value="SPERM-ASSOCIATED ANTIGEN 6 ARMADILLO REPEAT-CONTAINING"/>
    <property type="match status" value="1"/>
</dbReference>
<comment type="caution">
    <text evidence="1">The sequence shown here is derived from an EMBL/GenBank/DDBJ whole genome shotgun (WGS) entry which is preliminary data.</text>
</comment>
<keyword evidence="2" id="KW-1185">Reference proteome</keyword>
<organism evidence="1 2">
    <name type="scientific">Mycena sanguinolenta</name>
    <dbReference type="NCBI Taxonomy" id="230812"/>
    <lineage>
        <taxon>Eukaryota</taxon>
        <taxon>Fungi</taxon>
        <taxon>Dikarya</taxon>
        <taxon>Basidiomycota</taxon>
        <taxon>Agaricomycotina</taxon>
        <taxon>Agaricomycetes</taxon>
        <taxon>Agaricomycetidae</taxon>
        <taxon>Agaricales</taxon>
        <taxon>Marasmiineae</taxon>
        <taxon>Mycenaceae</taxon>
        <taxon>Mycena</taxon>
    </lineage>
</organism>
<proteinExistence type="predicted"/>
<evidence type="ECO:0000313" key="1">
    <source>
        <dbReference type="EMBL" id="KAF7370873.1"/>
    </source>
</evidence>
<dbReference type="OrthoDB" id="3019193at2759"/>
<evidence type="ECO:0000313" key="2">
    <source>
        <dbReference type="Proteomes" id="UP000623467"/>
    </source>
</evidence>
<dbReference type="GO" id="GO:0015630">
    <property type="term" value="C:microtubule cytoskeleton"/>
    <property type="evidence" value="ECO:0007669"/>
    <property type="project" value="TreeGrafter"/>
</dbReference>
<gene>
    <name evidence="1" type="ORF">MSAN_00721100</name>
</gene>
<dbReference type="Proteomes" id="UP000623467">
    <property type="component" value="Unassembled WGS sequence"/>
</dbReference>
<dbReference type="PANTHER" id="PTHR23314:SF0">
    <property type="entry name" value="SPERM-ASSOCIATED ANTIGEN 6"/>
    <property type="match status" value="1"/>
</dbReference>
<reference evidence="1" key="1">
    <citation type="submission" date="2020-05" db="EMBL/GenBank/DDBJ databases">
        <title>Mycena genomes resolve the evolution of fungal bioluminescence.</title>
        <authorList>
            <person name="Tsai I.J."/>
        </authorList>
    </citation>
    <scope>NUCLEOTIDE SEQUENCE</scope>
    <source>
        <strain evidence="1">160909Yilan</strain>
    </source>
</reference>
<dbReference type="GO" id="GO:0008017">
    <property type="term" value="F:microtubule binding"/>
    <property type="evidence" value="ECO:0007669"/>
    <property type="project" value="TreeGrafter"/>
</dbReference>
<dbReference type="InterPro" id="IPR011989">
    <property type="entry name" value="ARM-like"/>
</dbReference>
<sequence>MIDAKVLNHLWILLDVPNLLVQYSTCKLVATLARHQCTVPAILELKLSVRIVSLLLNHDDSPLIKSAMYTLCQIARWVDGAKAMVDAKVLDHVSISFESPKPSTRRWACELVGRLASHSSTASAVLRLNPCVQFVSFLDDNESTTIEWTIFALSQLARWIDALESPNPSTQRWTCELLGWLACHELAAPAILELKPYRWIVSLLSGIHSYVVEWAMCTLVQIARWADGAKAIVDAKVMDYIWILLNSSSPSARRCACELVGRLASHKSTMSAILESNLCVRIVPLLGDNKSEVIRAVTYALSLIAASAVGAKAMVDANALDYVMALLESPNTYSRKWTCLMVGRLVSHQSTMPAILELKPCMRLLSLLRDEDPEIVLGATFALSQITQWIDGAKAVVDAKGRDYVSELLNSPDAGIRKWACVLVGGLASHKSTAPVILALKPCARLVSFFRYYTVVPAVVLALSAIARTVEGAQAIVRAKATDHILILLEAARPEVVAWTCDLVGALVSHESTAPYILKLKLCAHLMKFLCHSEITESAAYALSQIARWAEGAQAIVDAKAAKCILISIRSSNPVIRARTAELIGRLAGHQSTGRAILQLALCLCARLASFLYDDHFPVIQSAAYALSQIARWVDYFGSPSSEVRTWTCELVGRLASDEYTALAILKLKPCEQIVSLLKNDDSELVESATYALCHIARWADGAQAVVTADAADHILTLLESPRPGIREWTCQLVGRLASHKHIVPTILELDPCAKIVSFLGYDDPAIIREATFALSLIVAWLDGAKAVVNANVLDYIPKLLKSPNGEIRRRAGVLLGGFAIHGTTASTILEQKQARQLESLLR</sequence>
<dbReference type="EMBL" id="JACAZH010000004">
    <property type="protein sequence ID" value="KAF7370873.1"/>
    <property type="molecule type" value="Genomic_DNA"/>
</dbReference>
<dbReference type="AlphaFoldDB" id="A0A8H7DG22"/>